<dbReference type="InterPro" id="IPR001173">
    <property type="entry name" value="Glyco_trans_2-like"/>
</dbReference>
<dbReference type="InterPro" id="IPR050834">
    <property type="entry name" value="Glycosyltransf_2"/>
</dbReference>
<dbReference type="SUPFAM" id="SSF53448">
    <property type="entry name" value="Nucleotide-diphospho-sugar transferases"/>
    <property type="match status" value="1"/>
</dbReference>
<dbReference type="InterPro" id="IPR029044">
    <property type="entry name" value="Nucleotide-diphossugar_trans"/>
</dbReference>
<keyword evidence="3" id="KW-1185">Reference proteome</keyword>
<dbReference type="PANTHER" id="PTHR43685:SF2">
    <property type="entry name" value="GLYCOSYLTRANSFERASE 2-LIKE DOMAIN-CONTAINING PROTEIN"/>
    <property type="match status" value="1"/>
</dbReference>
<evidence type="ECO:0000313" key="2">
    <source>
        <dbReference type="EMBL" id="GAA2188555.1"/>
    </source>
</evidence>
<dbReference type="Gene3D" id="3.90.550.10">
    <property type="entry name" value="Spore Coat Polysaccharide Biosynthesis Protein SpsA, Chain A"/>
    <property type="match status" value="1"/>
</dbReference>
<dbReference type="EMBL" id="BAAAOP010000006">
    <property type="protein sequence ID" value="GAA2188555.1"/>
    <property type="molecule type" value="Genomic_DNA"/>
</dbReference>
<protein>
    <recommendedName>
        <fullName evidence="1">Glycosyltransferase 2-like domain-containing protein</fullName>
    </recommendedName>
</protein>
<evidence type="ECO:0000313" key="3">
    <source>
        <dbReference type="Proteomes" id="UP001501084"/>
    </source>
</evidence>
<name>A0ABN3B5W4_9MICO</name>
<dbReference type="PANTHER" id="PTHR43685">
    <property type="entry name" value="GLYCOSYLTRANSFERASE"/>
    <property type="match status" value="1"/>
</dbReference>
<sequence>MSPAIDICIPHWGEPDYLREAIASVIAQTDPRWHLTIIDDAYPGDAARELVASFDDSRIAYVKKEHNEGITANFRSCVAAASTGLVTVMGNDDQLLPEYVATILRASAVAPEADIIQPGVRVIDAEGAPAATLVDSVKQRLLRPRATRPVLLAGDRLGAGLMHGDWLYWPSLTFRTEAIRAFSFRDEFAVIQDLALLMDMFFAGKRLLVVPDEVFAYRRHDESASSLLLLDGSRFAGERSFFRLAASLAQRHRWPRTRRAARLHLTSRAHALSLAPGALLRGKLAAVGRMLRHAFGP</sequence>
<evidence type="ECO:0000259" key="1">
    <source>
        <dbReference type="Pfam" id="PF00535"/>
    </source>
</evidence>
<gene>
    <name evidence="2" type="ORF">GCM10009786_18110</name>
</gene>
<feature type="domain" description="Glycosyltransferase 2-like" evidence="1">
    <location>
        <begin position="7"/>
        <end position="128"/>
    </location>
</feature>
<proteinExistence type="predicted"/>
<organism evidence="2 3">
    <name type="scientific">Leucobacter alluvii</name>
    <dbReference type="NCBI Taxonomy" id="340321"/>
    <lineage>
        <taxon>Bacteria</taxon>
        <taxon>Bacillati</taxon>
        <taxon>Actinomycetota</taxon>
        <taxon>Actinomycetes</taxon>
        <taxon>Micrococcales</taxon>
        <taxon>Microbacteriaceae</taxon>
        <taxon>Leucobacter</taxon>
    </lineage>
</organism>
<reference evidence="2 3" key="1">
    <citation type="journal article" date="2019" name="Int. J. Syst. Evol. Microbiol.">
        <title>The Global Catalogue of Microorganisms (GCM) 10K type strain sequencing project: providing services to taxonomists for standard genome sequencing and annotation.</title>
        <authorList>
            <consortium name="The Broad Institute Genomics Platform"/>
            <consortium name="The Broad Institute Genome Sequencing Center for Infectious Disease"/>
            <person name="Wu L."/>
            <person name="Ma J."/>
        </authorList>
    </citation>
    <scope>NUCLEOTIDE SEQUENCE [LARGE SCALE GENOMIC DNA]</scope>
    <source>
        <strain evidence="2 3">JCM 14919</strain>
    </source>
</reference>
<dbReference type="Proteomes" id="UP001501084">
    <property type="component" value="Unassembled WGS sequence"/>
</dbReference>
<accession>A0ABN3B5W4</accession>
<comment type="caution">
    <text evidence="2">The sequence shown here is derived from an EMBL/GenBank/DDBJ whole genome shotgun (WGS) entry which is preliminary data.</text>
</comment>
<dbReference type="Pfam" id="PF00535">
    <property type="entry name" value="Glycos_transf_2"/>
    <property type="match status" value="1"/>
</dbReference>